<reference evidence="7" key="1">
    <citation type="journal article" date="2012" name="Science">
        <title>The Paleozoic origin of enzymatic lignin decomposition reconstructed from 31 fungal genomes.</title>
        <authorList>
            <person name="Floudas D."/>
            <person name="Binder M."/>
            <person name="Riley R."/>
            <person name="Barry K."/>
            <person name="Blanchette R.A."/>
            <person name="Henrissat B."/>
            <person name="Martinez A.T."/>
            <person name="Otillar R."/>
            <person name="Spatafora J.W."/>
            <person name="Yadav J.S."/>
            <person name="Aerts A."/>
            <person name="Benoit I."/>
            <person name="Boyd A."/>
            <person name="Carlson A."/>
            <person name="Copeland A."/>
            <person name="Coutinho P.M."/>
            <person name="de Vries R.P."/>
            <person name="Ferreira P."/>
            <person name="Findley K."/>
            <person name="Foster B."/>
            <person name="Gaskell J."/>
            <person name="Glotzer D."/>
            <person name="Gorecki P."/>
            <person name="Heitman J."/>
            <person name="Hesse C."/>
            <person name="Hori C."/>
            <person name="Igarashi K."/>
            <person name="Jurgens J.A."/>
            <person name="Kallen N."/>
            <person name="Kersten P."/>
            <person name="Kohler A."/>
            <person name="Kuees U."/>
            <person name="Kumar T.K.A."/>
            <person name="Kuo A."/>
            <person name="LaButti K."/>
            <person name="Larrondo L.F."/>
            <person name="Lindquist E."/>
            <person name="Ling A."/>
            <person name="Lombard V."/>
            <person name="Lucas S."/>
            <person name="Lundell T."/>
            <person name="Martin R."/>
            <person name="McLaughlin D.J."/>
            <person name="Morgenstern I."/>
            <person name="Morin E."/>
            <person name="Murat C."/>
            <person name="Nagy L.G."/>
            <person name="Nolan M."/>
            <person name="Ohm R.A."/>
            <person name="Patyshakuliyeva A."/>
            <person name="Rokas A."/>
            <person name="Ruiz-Duenas F.J."/>
            <person name="Sabat G."/>
            <person name="Salamov A."/>
            <person name="Samejima M."/>
            <person name="Schmutz J."/>
            <person name="Slot J.C."/>
            <person name="St John F."/>
            <person name="Stenlid J."/>
            <person name="Sun H."/>
            <person name="Sun S."/>
            <person name="Syed K."/>
            <person name="Tsang A."/>
            <person name="Wiebenga A."/>
            <person name="Young D."/>
            <person name="Pisabarro A."/>
            <person name="Eastwood D.C."/>
            <person name="Martin F."/>
            <person name="Cullen D."/>
            <person name="Grigoriev I.V."/>
            <person name="Hibbett D.S."/>
        </authorList>
    </citation>
    <scope>NUCLEOTIDE SEQUENCE [LARGE SCALE GENOMIC DNA]</scope>
    <source>
        <strain evidence="7">FP-101664</strain>
    </source>
</reference>
<feature type="compositionally biased region" description="Acidic residues" evidence="4">
    <location>
        <begin position="267"/>
        <end position="276"/>
    </location>
</feature>
<dbReference type="Pfam" id="PF13975">
    <property type="entry name" value="gag-asp_proteas"/>
    <property type="match status" value="1"/>
</dbReference>
<keyword evidence="2" id="KW-0645">Protease</keyword>
<feature type="compositionally biased region" description="Acidic residues" evidence="4">
    <location>
        <begin position="473"/>
        <end position="487"/>
    </location>
</feature>
<dbReference type="CDD" id="cd00303">
    <property type="entry name" value="retropepsin_like"/>
    <property type="match status" value="1"/>
</dbReference>
<dbReference type="InterPro" id="IPR021109">
    <property type="entry name" value="Peptidase_aspartic_dom_sf"/>
</dbReference>
<feature type="compositionally biased region" description="Low complexity" evidence="4">
    <location>
        <begin position="574"/>
        <end position="600"/>
    </location>
</feature>
<dbReference type="Gene3D" id="4.10.60.10">
    <property type="entry name" value="Zinc finger, CCHC-type"/>
    <property type="match status" value="1"/>
</dbReference>
<dbReference type="OMA" id="ANIRIYW"/>
<feature type="non-terminal residue" evidence="6">
    <location>
        <position position="787"/>
    </location>
</feature>
<proteinExistence type="predicted"/>
<organism evidence="6 7">
    <name type="scientific">Trametes versicolor (strain FP-101664)</name>
    <name type="common">White-rot fungus</name>
    <name type="synonym">Coriolus versicolor</name>
    <dbReference type="NCBI Taxonomy" id="717944"/>
    <lineage>
        <taxon>Eukaryota</taxon>
        <taxon>Fungi</taxon>
        <taxon>Dikarya</taxon>
        <taxon>Basidiomycota</taxon>
        <taxon>Agaricomycotina</taxon>
        <taxon>Agaricomycetes</taxon>
        <taxon>Polyporales</taxon>
        <taxon>Polyporaceae</taxon>
        <taxon>Trametes</taxon>
    </lineage>
</organism>
<dbReference type="GeneID" id="19408989"/>
<keyword evidence="2" id="KW-0378">Hydrolase</keyword>
<evidence type="ECO:0000313" key="6">
    <source>
        <dbReference type="EMBL" id="EIW51404.1"/>
    </source>
</evidence>
<keyword evidence="7" id="KW-1185">Reference proteome</keyword>
<feature type="region of interest" description="Disordered" evidence="4">
    <location>
        <begin position="565"/>
        <end position="616"/>
    </location>
</feature>
<dbReference type="OrthoDB" id="2749819at2759"/>
<dbReference type="AlphaFoldDB" id="R7S8V0"/>
<evidence type="ECO:0000256" key="2">
    <source>
        <dbReference type="ARBA" id="ARBA00022750"/>
    </source>
</evidence>
<dbReference type="InterPro" id="IPR036875">
    <property type="entry name" value="Znf_CCHC_sf"/>
</dbReference>
<dbReference type="GO" id="GO:0008270">
    <property type="term" value="F:zinc ion binding"/>
    <property type="evidence" value="ECO:0007669"/>
    <property type="project" value="UniProtKB-KW"/>
</dbReference>
<evidence type="ECO:0000313" key="7">
    <source>
        <dbReference type="Proteomes" id="UP000054317"/>
    </source>
</evidence>
<protein>
    <recommendedName>
        <fullName evidence="5">CCHC-type domain-containing protein</fullName>
    </recommendedName>
</protein>
<keyword evidence="2" id="KW-0064">Aspartyl protease</keyword>
<dbReference type="SMART" id="SM00343">
    <property type="entry name" value="ZnF_C2HC"/>
    <property type="match status" value="1"/>
</dbReference>
<name>R7S8V0_TRAVS</name>
<feature type="region of interest" description="Disordered" evidence="4">
    <location>
        <begin position="259"/>
        <end position="307"/>
    </location>
</feature>
<feature type="compositionally biased region" description="Basic and acidic residues" evidence="4">
    <location>
        <begin position="516"/>
        <end position="526"/>
    </location>
</feature>
<keyword evidence="3" id="KW-0479">Metal-binding</keyword>
<keyword evidence="3" id="KW-0862">Zinc</keyword>
<dbReference type="InterPro" id="IPR025165">
    <property type="entry name" value="DUF4100"/>
</dbReference>
<dbReference type="PROSITE" id="PS00141">
    <property type="entry name" value="ASP_PROTEASE"/>
    <property type="match status" value="1"/>
</dbReference>
<dbReference type="GO" id="GO:0004190">
    <property type="term" value="F:aspartic-type endopeptidase activity"/>
    <property type="evidence" value="ECO:0007669"/>
    <property type="project" value="UniProtKB-KW"/>
</dbReference>
<feature type="region of interest" description="Disordered" evidence="4">
    <location>
        <begin position="473"/>
        <end position="542"/>
    </location>
</feature>
<dbReference type="Proteomes" id="UP000054317">
    <property type="component" value="Unassembled WGS sequence"/>
</dbReference>
<dbReference type="PROSITE" id="PS50158">
    <property type="entry name" value="ZF_CCHC"/>
    <property type="match status" value="1"/>
</dbReference>
<accession>R7S8V0</accession>
<evidence type="ECO:0000259" key="5">
    <source>
        <dbReference type="PROSITE" id="PS50158"/>
    </source>
</evidence>
<dbReference type="InterPro" id="IPR001969">
    <property type="entry name" value="Aspartic_peptidase_AS"/>
</dbReference>
<dbReference type="GO" id="GO:0006508">
    <property type="term" value="P:proteolysis"/>
    <property type="evidence" value="ECO:0007669"/>
    <property type="project" value="InterPro"/>
</dbReference>
<dbReference type="GO" id="GO:0003676">
    <property type="term" value="F:nucleic acid binding"/>
    <property type="evidence" value="ECO:0007669"/>
    <property type="project" value="InterPro"/>
</dbReference>
<feature type="compositionally biased region" description="Basic and acidic residues" evidence="4">
    <location>
        <begin position="281"/>
        <end position="298"/>
    </location>
</feature>
<dbReference type="Pfam" id="PF13352">
    <property type="entry name" value="DUF4100"/>
    <property type="match status" value="1"/>
</dbReference>
<dbReference type="SUPFAM" id="SSF50630">
    <property type="entry name" value="Acid proteases"/>
    <property type="match status" value="1"/>
</dbReference>
<evidence type="ECO:0000256" key="4">
    <source>
        <dbReference type="SAM" id="MobiDB-lite"/>
    </source>
</evidence>
<dbReference type="InterPro" id="IPR001878">
    <property type="entry name" value="Znf_CCHC"/>
</dbReference>
<dbReference type="GO" id="GO:0006397">
    <property type="term" value="P:mRNA processing"/>
    <property type="evidence" value="ECO:0007669"/>
    <property type="project" value="UniProtKB-KW"/>
</dbReference>
<dbReference type="RefSeq" id="XP_008045705.1">
    <property type="nucleotide sequence ID" value="XM_008047514.1"/>
</dbReference>
<evidence type="ECO:0000256" key="1">
    <source>
        <dbReference type="ARBA" id="ARBA00022664"/>
    </source>
</evidence>
<keyword evidence="3" id="KW-0863">Zinc-finger</keyword>
<dbReference type="SUPFAM" id="SSF57756">
    <property type="entry name" value="Retrovirus zinc finger-like domains"/>
    <property type="match status" value="1"/>
</dbReference>
<sequence length="787" mass="91087">MSTHYHGSPPSSPPFTNSDFTGFGSSRSVMDMPVEGTKLAPRIFKGDPADVEVFLRRFERLAMRHSLTEQERCETVVDYCSKVVRETIEGFAAYRQNDWAQLKANIRIYWNADLESKRFRIRDLQAFTARTRKEAILELRQWRRYLRRFIRIAGWLLGQKKLSDTDYAYFMWTGLPSSFRRRLEARLLLEDPHHDMSEPFNPDNIRNAAEALLGVDRFDTERLGTEDWSEEDTEDDFDDKQEARNRALLQGKKTRRKEESWKRLFEEDTDESDTEELLPPRQEEPRTQDHPKTPEPRGKKATKQKYDEDQEFTQMVDKMQQLSLDDPQYGFLYLKVCQLRPFAEQCLPKPVLAPKPAPRRDPPRDSPPHILRPDPGRFQQDRYRQNPPPPMNSNCFGCGEAGHMFRECPSMADFMKKGHVMRDYRGRYIRSDGSPIRRNQDETWVQAIRRMIPGVHFISYGGRINPEDEEPLLQAEEDGEEEEEETADVMVYPVERSQRETRSYRRQAFDGVKTPQMDKTKQKDQPRNLQPAIQGPTRFPMQRLTPVETQQPTFNPNNDIEMVEDRTQTHRARQSPPQSRVQSQPQPQPQMTLKQPQQQQLERIKPPPRLSQLSKEVSSDTILNKILDSTLSMTVREVVGVSKDVAGRLQDILKVRKAEFVQLPATNLVTAHTGALIRVEVECNHKPVSFIVDTGSQLNIISEKVCKNIIRRPINTNEAISMNDANGGSGRLLGLIENVPIQFGFVKTPINAYVAENPPFDGLLGRPWQKAHKIGIEERDDGTYLTF</sequence>
<feature type="compositionally biased region" description="Basic and acidic residues" evidence="4">
    <location>
        <begin position="358"/>
        <end position="384"/>
    </location>
</feature>
<gene>
    <name evidence="6" type="ORF">TRAVEDRAFT_137454</name>
</gene>
<dbReference type="Gene3D" id="2.40.70.10">
    <property type="entry name" value="Acid Proteases"/>
    <property type="match status" value="1"/>
</dbReference>
<dbReference type="KEGG" id="tvs:TRAVEDRAFT_137454"/>
<keyword evidence="1" id="KW-0507">mRNA processing</keyword>
<feature type="region of interest" description="Disordered" evidence="4">
    <location>
        <begin position="349"/>
        <end position="390"/>
    </location>
</feature>
<feature type="domain" description="CCHC-type" evidence="5">
    <location>
        <begin position="395"/>
        <end position="410"/>
    </location>
</feature>
<evidence type="ECO:0000256" key="3">
    <source>
        <dbReference type="PROSITE-ProRule" id="PRU00047"/>
    </source>
</evidence>
<dbReference type="EMBL" id="JH711807">
    <property type="protein sequence ID" value="EIW51404.1"/>
    <property type="molecule type" value="Genomic_DNA"/>
</dbReference>